<comment type="similarity">
    <text evidence="6">Belongs to the L2HGDH family.</text>
</comment>
<name>G0QR81_ICHMU</name>
<evidence type="ECO:0000256" key="1">
    <source>
        <dbReference type="ARBA" id="ARBA00001974"/>
    </source>
</evidence>
<dbReference type="OrthoDB" id="498204at2759"/>
<dbReference type="PANTHER" id="PTHR43104:SF2">
    <property type="entry name" value="L-2-HYDROXYGLUTARATE DEHYDROGENASE, MITOCHONDRIAL"/>
    <property type="match status" value="1"/>
</dbReference>
<evidence type="ECO:0000256" key="6">
    <source>
        <dbReference type="ARBA" id="ARBA00037941"/>
    </source>
</evidence>
<dbReference type="FunCoup" id="G0QR81">
    <property type="interactions" value="82"/>
</dbReference>
<dbReference type="PANTHER" id="PTHR43104">
    <property type="entry name" value="L-2-HYDROXYGLUTARATE DEHYDROGENASE, MITOCHONDRIAL"/>
    <property type="match status" value="1"/>
</dbReference>
<gene>
    <name evidence="10" type="ORF">IMG5_090270</name>
</gene>
<feature type="domain" description="FAD dependent oxidoreductase" evidence="9">
    <location>
        <begin position="65"/>
        <end position="375"/>
    </location>
</feature>
<accession>G0QR81</accession>
<keyword evidence="3" id="KW-0274">FAD</keyword>
<dbReference type="InParanoid" id="G0QR81"/>
<evidence type="ECO:0000256" key="5">
    <source>
        <dbReference type="ARBA" id="ARBA00036066"/>
    </source>
</evidence>
<sequence length="493" mass="57501">MIDYSKQILYILIQLNINIFYIITNKNNFQYINQFKIINYIIILNRNKQSKQFNIYINQNMKKKDICVIGGGIIGSTITRALSNKYPQLKICLIEKENQIGQHTSTRNSSVLHSGLYYIKNSYKAQFCKQGNEQLTKYIIDNNLPLKNTGKFIIANNDEQYQILLELKKQADLNQIEYQWLTFQEAVKIEKYLKDNKQGYNYLFTPTTKVSDSKSVILSFHNDLKQQKNVELILNEEFDNLISQKDYTNLFSLKNSLTGSKQTIESKYIINTAGLYADKIAKQFGFCQKYTILPFKGHYLIHKQTHDDINSLIYPIPPKKGNYFLGVHLTCTIDNKIKFGPSAFPALYREQYGEKGKKITQKEITEFLEILQVYFWNMCSPKASFYLKHAKEELKKIYKPQTIKEALNLFTLFDQKEVNFLGFPKGVYQDFVDGRPGIRAQLINQETRELENDFIIDKDQLSMHLLNVVSPGWTCSLPIADYVCDLIEKQNIF</sequence>
<dbReference type="Pfam" id="PF01266">
    <property type="entry name" value="DAO"/>
    <property type="match status" value="1"/>
</dbReference>
<dbReference type="OMA" id="GVHFTRM"/>
<protein>
    <recommendedName>
        <fullName evidence="8">L-2-hydroxyglutarate dehydrogenase, mitochondrial</fullName>
        <ecNumber evidence="7">1.1.99.2</ecNumber>
    </recommendedName>
</protein>
<dbReference type="InterPro" id="IPR036188">
    <property type="entry name" value="FAD/NAD-bd_sf"/>
</dbReference>
<evidence type="ECO:0000256" key="8">
    <source>
        <dbReference type="ARBA" id="ARBA00041137"/>
    </source>
</evidence>
<dbReference type="Gene3D" id="3.50.50.60">
    <property type="entry name" value="FAD/NAD(P)-binding domain"/>
    <property type="match status" value="1"/>
</dbReference>
<keyword evidence="11" id="KW-1185">Reference proteome</keyword>
<keyword evidence="4" id="KW-0560">Oxidoreductase</keyword>
<evidence type="ECO:0000259" key="9">
    <source>
        <dbReference type="Pfam" id="PF01266"/>
    </source>
</evidence>
<dbReference type="Proteomes" id="UP000008983">
    <property type="component" value="Unassembled WGS sequence"/>
</dbReference>
<dbReference type="RefSeq" id="XP_004035765.1">
    <property type="nucleotide sequence ID" value="XM_004035717.1"/>
</dbReference>
<dbReference type="AlphaFoldDB" id="G0QR81"/>
<dbReference type="GeneID" id="14908433"/>
<dbReference type="GO" id="GO:0047545">
    <property type="term" value="F:(S)-2-hydroxyglutarate dehydrogenase activity"/>
    <property type="evidence" value="ECO:0007669"/>
    <property type="project" value="UniProtKB-EC"/>
</dbReference>
<organism evidence="10 11">
    <name type="scientific">Ichthyophthirius multifiliis</name>
    <name type="common">White spot disease agent</name>
    <name type="synonym">Ich</name>
    <dbReference type="NCBI Taxonomy" id="5932"/>
    <lineage>
        <taxon>Eukaryota</taxon>
        <taxon>Sar</taxon>
        <taxon>Alveolata</taxon>
        <taxon>Ciliophora</taxon>
        <taxon>Intramacronucleata</taxon>
        <taxon>Oligohymenophorea</taxon>
        <taxon>Hymenostomatida</taxon>
        <taxon>Ophryoglenina</taxon>
        <taxon>Ichthyophthirius</taxon>
    </lineage>
</organism>
<evidence type="ECO:0000313" key="10">
    <source>
        <dbReference type="EMBL" id="EGR32279.1"/>
    </source>
</evidence>
<dbReference type="STRING" id="857967.G0QR81"/>
<dbReference type="eggNOG" id="KOG2665">
    <property type="taxonomic scope" value="Eukaryota"/>
</dbReference>
<evidence type="ECO:0000256" key="7">
    <source>
        <dbReference type="ARBA" id="ARBA00038878"/>
    </source>
</evidence>
<evidence type="ECO:0000256" key="2">
    <source>
        <dbReference type="ARBA" id="ARBA00022630"/>
    </source>
</evidence>
<reference evidence="10 11" key="1">
    <citation type="submission" date="2011-07" db="EMBL/GenBank/DDBJ databases">
        <authorList>
            <person name="Coyne R."/>
            <person name="Brami D."/>
            <person name="Johnson J."/>
            <person name="Hostetler J."/>
            <person name="Hannick L."/>
            <person name="Clark T."/>
            <person name="Cassidy-Hanley D."/>
            <person name="Inman J."/>
        </authorList>
    </citation>
    <scope>NUCLEOTIDE SEQUENCE [LARGE SCALE GENOMIC DNA]</scope>
    <source>
        <strain evidence="10 11">G5</strain>
    </source>
</reference>
<comment type="cofactor">
    <cofactor evidence="1">
        <name>FAD</name>
        <dbReference type="ChEBI" id="CHEBI:57692"/>
    </cofactor>
</comment>
<proteinExistence type="inferred from homology"/>
<evidence type="ECO:0000256" key="3">
    <source>
        <dbReference type="ARBA" id="ARBA00022827"/>
    </source>
</evidence>
<dbReference type="InterPro" id="IPR006076">
    <property type="entry name" value="FAD-dep_OxRdtase"/>
</dbReference>
<evidence type="ECO:0000313" key="11">
    <source>
        <dbReference type="Proteomes" id="UP000008983"/>
    </source>
</evidence>
<evidence type="ECO:0000256" key="4">
    <source>
        <dbReference type="ARBA" id="ARBA00023002"/>
    </source>
</evidence>
<dbReference type="EMBL" id="GL983737">
    <property type="protein sequence ID" value="EGR32279.1"/>
    <property type="molecule type" value="Genomic_DNA"/>
</dbReference>
<dbReference type="Gene3D" id="3.30.9.10">
    <property type="entry name" value="D-Amino Acid Oxidase, subunit A, domain 2"/>
    <property type="match status" value="1"/>
</dbReference>
<dbReference type="EC" id="1.1.99.2" evidence="7"/>
<dbReference type="SUPFAM" id="SSF51905">
    <property type="entry name" value="FAD/NAD(P)-binding domain"/>
    <property type="match status" value="1"/>
</dbReference>
<keyword evidence="2" id="KW-0285">Flavoprotein</keyword>
<comment type="catalytic activity">
    <reaction evidence="5">
        <text>(S)-2-hydroxyglutarate + A = 2-oxoglutarate + AH2</text>
        <dbReference type="Rhea" id="RHEA:21252"/>
        <dbReference type="ChEBI" id="CHEBI:13193"/>
        <dbReference type="ChEBI" id="CHEBI:16782"/>
        <dbReference type="ChEBI" id="CHEBI:16810"/>
        <dbReference type="ChEBI" id="CHEBI:17499"/>
        <dbReference type="EC" id="1.1.99.2"/>
    </reaction>
</comment>